<gene>
    <name evidence="2" type="ORF">PCOR1329_LOCUS78232</name>
</gene>
<accession>A0ABN9XMP8</accession>
<evidence type="ECO:0000256" key="1">
    <source>
        <dbReference type="SAM" id="MobiDB-lite"/>
    </source>
</evidence>
<evidence type="ECO:0008006" key="4">
    <source>
        <dbReference type="Google" id="ProtNLM"/>
    </source>
</evidence>
<comment type="caution">
    <text evidence="2">The sequence shown here is derived from an EMBL/GenBank/DDBJ whole genome shotgun (WGS) entry which is preliminary data.</text>
</comment>
<name>A0ABN9XMP8_9DINO</name>
<dbReference type="Proteomes" id="UP001189429">
    <property type="component" value="Unassembled WGS sequence"/>
</dbReference>
<feature type="region of interest" description="Disordered" evidence="1">
    <location>
        <begin position="81"/>
        <end position="108"/>
    </location>
</feature>
<proteinExistence type="predicted"/>
<sequence>MLPIASLQQPRQLIFGRLSMGRGLEVRWCSRSAHMLRSLFRLRPPSLAAKAAQRRPRACPPPKTPAEGALRVRRRRAWRWRSRSGPRTRSCRPISARSRRPWAQRDTGGRCPAAAVAAAVVADTAERQADGAGGVDPSGTVNVGIQGDVDFVEGVEKQLRLWGQACPGRATRPFVRRRARVDAASLLNFWAAYPAGVSLGALESESDSSEDVAADGVRNQKGQLMTRDEAWEEYLAMEAKGARLPAWRRPRFNQLEAFLGLAED</sequence>
<keyword evidence="3" id="KW-1185">Reference proteome</keyword>
<organism evidence="2 3">
    <name type="scientific">Prorocentrum cordatum</name>
    <dbReference type="NCBI Taxonomy" id="2364126"/>
    <lineage>
        <taxon>Eukaryota</taxon>
        <taxon>Sar</taxon>
        <taxon>Alveolata</taxon>
        <taxon>Dinophyceae</taxon>
        <taxon>Prorocentrales</taxon>
        <taxon>Prorocentraceae</taxon>
        <taxon>Prorocentrum</taxon>
    </lineage>
</organism>
<reference evidence="2" key="1">
    <citation type="submission" date="2023-10" db="EMBL/GenBank/DDBJ databases">
        <authorList>
            <person name="Chen Y."/>
            <person name="Shah S."/>
            <person name="Dougan E. K."/>
            <person name="Thang M."/>
            <person name="Chan C."/>
        </authorList>
    </citation>
    <scope>NUCLEOTIDE SEQUENCE [LARGE SCALE GENOMIC DNA]</scope>
</reference>
<dbReference type="EMBL" id="CAUYUJ010020893">
    <property type="protein sequence ID" value="CAK0901169.1"/>
    <property type="molecule type" value="Genomic_DNA"/>
</dbReference>
<evidence type="ECO:0000313" key="3">
    <source>
        <dbReference type="Proteomes" id="UP001189429"/>
    </source>
</evidence>
<protein>
    <recommendedName>
        <fullName evidence="4">Phospholipase B-like</fullName>
    </recommendedName>
</protein>
<feature type="compositionally biased region" description="Basic residues" evidence="1">
    <location>
        <begin position="81"/>
        <end position="90"/>
    </location>
</feature>
<evidence type="ECO:0000313" key="2">
    <source>
        <dbReference type="EMBL" id="CAK0901169.1"/>
    </source>
</evidence>